<dbReference type="PANTHER" id="PTHR33129">
    <property type="entry name" value="PROTEIN KINASE DOMAIN-CONTAINING PROTEIN-RELATED"/>
    <property type="match status" value="1"/>
</dbReference>
<evidence type="ECO:0000313" key="3">
    <source>
        <dbReference type="Proteomes" id="UP001211907"/>
    </source>
</evidence>
<dbReference type="Proteomes" id="UP001211907">
    <property type="component" value="Unassembled WGS sequence"/>
</dbReference>
<proteinExistence type="predicted"/>
<dbReference type="AlphaFoldDB" id="A0AAD5SPZ6"/>
<gene>
    <name evidence="2" type="ORF">HK100_008955</name>
</gene>
<evidence type="ECO:0000256" key="1">
    <source>
        <dbReference type="SAM" id="MobiDB-lite"/>
    </source>
</evidence>
<dbReference type="PANTHER" id="PTHR33129:SF1">
    <property type="entry name" value="ATP-BINDING PROTEIN"/>
    <property type="match status" value="1"/>
</dbReference>
<dbReference type="InterPro" id="IPR052980">
    <property type="entry name" value="Crinkler_effector"/>
</dbReference>
<reference evidence="2" key="1">
    <citation type="submission" date="2020-05" db="EMBL/GenBank/DDBJ databases">
        <title>Phylogenomic resolution of chytrid fungi.</title>
        <authorList>
            <person name="Stajich J.E."/>
            <person name="Amses K."/>
            <person name="Simmons R."/>
            <person name="Seto K."/>
            <person name="Myers J."/>
            <person name="Bonds A."/>
            <person name="Quandt C.A."/>
            <person name="Barry K."/>
            <person name="Liu P."/>
            <person name="Grigoriev I."/>
            <person name="Longcore J.E."/>
            <person name="James T.Y."/>
        </authorList>
    </citation>
    <scope>NUCLEOTIDE SEQUENCE</scope>
    <source>
        <strain evidence="2">JEL0513</strain>
    </source>
</reference>
<organism evidence="2 3">
    <name type="scientific">Physocladia obscura</name>
    <dbReference type="NCBI Taxonomy" id="109957"/>
    <lineage>
        <taxon>Eukaryota</taxon>
        <taxon>Fungi</taxon>
        <taxon>Fungi incertae sedis</taxon>
        <taxon>Chytridiomycota</taxon>
        <taxon>Chytridiomycota incertae sedis</taxon>
        <taxon>Chytridiomycetes</taxon>
        <taxon>Chytridiales</taxon>
        <taxon>Chytriomycetaceae</taxon>
        <taxon>Physocladia</taxon>
    </lineage>
</organism>
<sequence length="462" mass="52241">MTDRYCNVKYKTVDVGIKITALMTRIADVQQPVKDALSLDGGYGLIQIYDRDNKLITDLEDIPNIYYEREPSSTSRFNDPDSTEGPTSKKQRFDDRLLSDLTTKFKAFADRDSSGAFLPDNTNSTNEPASKKQRIDDGLLFDLTTKFKTFVEGAQLVHTCICTEALSFLPYPQDEFRKLFVKKCYQDVYGLMVTQVEAGIEAFAISGTPGVGKSLFFVYILYRLVTDQSINTSRSDPTSSAFRASSSQPFTFEASSSSLRPGSVSPLDFKPTKILYQTGSTYESFDMNHCAVAGVTKIEAERLVREAETFYIIDGRDSPPLPSSCVVLFIALPRSDTYKEFVKQKMASEWFFPVWTLQELKICRLNCYSNLKINMLEERYRICGGVAHYVFHRDFSISITKKMRAVLSDVNAVCGVKYVGELSNIFPQSHALMHMLIGNYHEGNPYQFIGLDVTSKYVREQL</sequence>
<accession>A0AAD5SPZ6</accession>
<feature type="region of interest" description="Disordered" evidence="1">
    <location>
        <begin position="70"/>
        <end position="92"/>
    </location>
</feature>
<keyword evidence="3" id="KW-1185">Reference proteome</keyword>
<comment type="caution">
    <text evidence="2">The sequence shown here is derived from an EMBL/GenBank/DDBJ whole genome shotgun (WGS) entry which is preliminary data.</text>
</comment>
<protein>
    <submittedName>
        <fullName evidence="2">Uncharacterized protein</fullName>
    </submittedName>
</protein>
<evidence type="ECO:0000313" key="2">
    <source>
        <dbReference type="EMBL" id="KAJ3085699.1"/>
    </source>
</evidence>
<dbReference type="EMBL" id="JADGJH010004476">
    <property type="protein sequence ID" value="KAJ3085699.1"/>
    <property type="molecule type" value="Genomic_DNA"/>
</dbReference>
<name>A0AAD5SPZ6_9FUNG</name>